<evidence type="ECO:0000256" key="1">
    <source>
        <dbReference type="ARBA" id="ARBA00004651"/>
    </source>
</evidence>
<feature type="transmembrane region" description="Helical" evidence="7">
    <location>
        <begin position="149"/>
        <end position="175"/>
    </location>
</feature>
<keyword evidence="4 7" id="KW-0812">Transmembrane</keyword>
<dbReference type="PANTHER" id="PTHR43266:SF2">
    <property type="entry name" value="MAJOR FACILITATOR SUPERFAMILY (MFS) PROFILE DOMAIN-CONTAINING PROTEIN"/>
    <property type="match status" value="1"/>
</dbReference>
<keyword evidence="9" id="KW-1185">Reference proteome</keyword>
<feature type="transmembrane region" description="Helical" evidence="7">
    <location>
        <begin position="210"/>
        <end position="232"/>
    </location>
</feature>
<dbReference type="Proteomes" id="UP001521150">
    <property type="component" value="Unassembled WGS sequence"/>
</dbReference>
<dbReference type="InterPro" id="IPR036259">
    <property type="entry name" value="MFS_trans_sf"/>
</dbReference>
<dbReference type="EMBL" id="JAJVCN010000001">
    <property type="protein sequence ID" value="MCE7002561.1"/>
    <property type="molecule type" value="Genomic_DNA"/>
</dbReference>
<feature type="transmembrane region" description="Helical" evidence="7">
    <location>
        <begin position="41"/>
        <end position="61"/>
    </location>
</feature>
<feature type="transmembrane region" description="Helical" evidence="7">
    <location>
        <begin position="73"/>
        <end position="98"/>
    </location>
</feature>
<feature type="transmembrane region" description="Helical" evidence="7">
    <location>
        <begin position="273"/>
        <end position="293"/>
    </location>
</feature>
<comment type="subcellular location">
    <subcellularLocation>
        <location evidence="1">Cell membrane</location>
        <topology evidence="1">Multi-pass membrane protein</topology>
    </subcellularLocation>
</comment>
<dbReference type="Pfam" id="PF07690">
    <property type="entry name" value="MFS_1"/>
    <property type="match status" value="1"/>
</dbReference>
<reference evidence="8 9" key="1">
    <citation type="submission" date="2021-12" db="EMBL/GenBank/DDBJ databases">
        <title>Genome sequence of Kibdelosporangium philippinense ATCC 49844.</title>
        <authorList>
            <person name="Fedorov E.A."/>
            <person name="Omeragic M."/>
            <person name="Shalygina K.F."/>
            <person name="Maclea K.S."/>
        </authorList>
    </citation>
    <scope>NUCLEOTIDE SEQUENCE [LARGE SCALE GENOMIC DNA]</scope>
    <source>
        <strain evidence="8 9">ATCC 49844</strain>
    </source>
</reference>
<dbReference type="CDD" id="cd06173">
    <property type="entry name" value="MFS_MefA_like"/>
    <property type="match status" value="1"/>
</dbReference>
<evidence type="ECO:0000256" key="7">
    <source>
        <dbReference type="SAM" id="Phobius"/>
    </source>
</evidence>
<evidence type="ECO:0000256" key="2">
    <source>
        <dbReference type="ARBA" id="ARBA00022448"/>
    </source>
</evidence>
<accession>A0ABS8Z7D0</accession>
<keyword evidence="6 7" id="KW-0472">Membrane</keyword>
<feature type="transmembrane region" description="Helical" evidence="7">
    <location>
        <begin position="336"/>
        <end position="358"/>
    </location>
</feature>
<evidence type="ECO:0000256" key="3">
    <source>
        <dbReference type="ARBA" id="ARBA00022475"/>
    </source>
</evidence>
<dbReference type="SUPFAM" id="SSF103473">
    <property type="entry name" value="MFS general substrate transporter"/>
    <property type="match status" value="1"/>
</dbReference>
<comment type="caution">
    <text evidence="8">The sequence shown here is derived from an EMBL/GenBank/DDBJ whole genome shotgun (WGS) entry which is preliminary data.</text>
</comment>
<gene>
    <name evidence="8" type="ORF">LWC34_06915</name>
</gene>
<sequence>MTRAFARLWLASLFCECAEWMLQIALPVFIYQATGSASSTALAMVAGVLPMILLSPVAGFVADRWDRGRTLSLVSLGQALAAVPLLVTDSAWLIYVVMVSQSAAATLFEPARTALVPYVVAKGKVVAANGWMGFNSSGARLLGSSLGGITLATGGLSTVVISYLILLALTTALLLKKFEVRAAPKLRHRIWRAWLDGLAEFRRERRLKTIGLTLALGSLAQGMFLVLFVVFVTGPLGGGEAEVGLLRGVQAIGGLIAGLAIGASLVRRISPEIMCAVGGLGVGVMTFTIWHMPALTTSLPVYFVLFGITGAPGIFFMSGSITVLQTAGVPEKSGRVLASTMAFMALFQAIGMLIAGPLADVWSLTRLLEVQAVLMISTGLPALLSLWYARRGGQRRAATTSSGTTERPSLGH</sequence>
<keyword evidence="2" id="KW-0813">Transport</keyword>
<dbReference type="PANTHER" id="PTHR43266">
    <property type="entry name" value="MACROLIDE-EFFLUX PROTEIN"/>
    <property type="match status" value="1"/>
</dbReference>
<dbReference type="Gene3D" id="1.20.1250.20">
    <property type="entry name" value="MFS general substrate transporter like domains"/>
    <property type="match status" value="1"/>
</dbReference>
<proteinExistence type="predicted"/>
<dbReference type="InterPro" id="IPR011701">
    <property type="entry name" value="MFS"/>
</dbReference>
<feature type="transmembrane region" description="Helical" evidence="7">
    <location>
        <begin position="244"/>
        <end position="266"/>
    </location>
</feature>
<evidence type="ECO:0000256" key="6">
    <source>
        <dbReference type="ARBA" id="ARBA00023136"/>
    </source>
</evidence>
<organism evidence="8 9">
    <name type="scientific">Kibdelosporangium philippinense</name>
    <dbReference type="NCBI Taxonomy" id="211113"/>
    <lineage>
        <taxon>Bacteria</taxon>
        <taxon>Bacillati</taxon>
        <taxon>Actinomycetota</taxon>
        <taxon>Actinomycetes</taxon>
        <taxon>Pseudonocardiales</taxon>
        <taxon>Pseudonocardiaceae</taxon>
        <taxon>Kibdelosporangium</taxon>
    </lineage>
</organism>
<evidence type="ECO:0000313" key="9">
    <source>
        <dbReference type="Proteomes" id="UP001521150"/>
    </source>
</evidence>
<feature type="transmembrane region" description="Helical" evidence="7">
    <location>
        <begin position="370"/>
        <end position="389"/>
    </location>
</feature>
<keyword evidence="5 7" id="KW-1133">Transmembrane helix</keyword>
<evidence type="ECO:0000313" key="8">
    <source>
        <dbReference type="EMBL" id="MCE7002561.1"/>
    </source>
</evidence>
<protein>
    <submittedName>
        <fullName evidence="8">MFS transporter</fullName>
    </submittedName>
</protein>
<evidence type="ECO:0000256" key="5">
    <source>
        <dbReference type="ARBA" id="ARBA00022989"/>
    </source>
</evidence>
<dbReference type="RefSeq" id="WP_233723814.1">
    <property type="nucleotide sequence ID" value="NZ_JAJVCN010000001.1"/>
</dbReference>
<keyword evidence="3" id="KW-1003">Cell membrane</keyword>
<feature type="transmembrane region" description="Helical" evidence="7">
    <location>
        <begin position="299"/>
        <end position="324"/>
    </location>
</feature>
<name>A0ABS8Z7D0_9PSEU</name>
<evidence type="ECO:0000256" key="4">
    <source>
        <dbReference type="ARBA" id="ARBA00022692"/>
    </source>
</evidence>